<dbReference type="GeneID" id="15806214"/>
<feature type="region of interest" description="Disordered" evidence="1">
    <location>
        <begin position="1"/>
        <end position="30"/>
    </location>
</feature>
<feature type="compositionally biased region" description="Polar residues" evidence="1">
    <location>
        <begin position="432"/>
        <end position="445"/>
    </location>
</feature>
<accession>L0AYK4</accession>
<evidence type="ECO:0000313" key="3">
    <source>
        <dbReference type="Proteomes" id="UP000031512"/>
    </source>
</evidence>
<gene>
    <name evidence="2" type="ORF">BEWA_028080</name>
</gene>
<dbReference type="STRING" id="1537102.L0AYK4"/>
<dbReference type="AlphaFoldDB" id="L0AYK4"/>
<dbReference type="VEuPathDB" id="PiroplasmaDB:BEWA_028080"/>
<dbReference type="EMBL" id="CP001669">
    <property type="protein sequence ID" value="AFZ79959.1"/>
    <property type="molecule type" value="Genomic_DNA"/>
</dbReference>
<dbReference type="RefSeq" id="XP_004829625.1">
    <property type="nucleotide sequence ID" value="XM_004829568.1"/>
</dbReference>
<evidence type="ECO:0000313" key="2">
    <source>
        <dbReference type="EMBL" id="AFZ79959.1"/>
    </source>
</evidence>
<name>L0AYK4_THEEQ</name>
<feature type="region of interest" description="Disordered" evidence="1">
    <location>
        <begin position="329"/>
        <end position="455"/>
    </location>
</feature>
<feature type="compositionally biased region" description="Gly residues" evidence="1">
    <location>
        <begin position="337"/>
        <end position="347"/>
    </location>
</feature>
<sequence>MAVPSSGVTIDINHNPDGDRPYTYGGNGNKDVQLVRTEDPPDSGFYRFKHTKNGSNGNAFHVEKVMSGGIQVPDLNQSENILYLAVWYYSGDKNHNQPLLIEIGDKHGTYKHYTTKESGSWTVIDKERPSPLEGEPLEQKLEYLNCEYHKTVSINLSHKNSETHKNGRYCCDKHNGDNREGKVTVTPGSVKGDSHIEYYKHDVNHNLIVSGIYYKDTQDKRKRIRITDLKNSVDGSVKFYTFYSNNGSKEPRLIYLDSTGQPNAKGWYQPNTTGDDNQPWTKFQDIPKEITPDNIGKGKNIKEEDSNKYLETLECKIYGTGGKCNEYRSSSSQLNVGGSGPSGPDGGPKGDESLSNPGPSGLQGPAGGGANAASGSEDDGVQGPGASTSPSGGGSNDPDGSASEAEPSPAGSYGKLEAKKEPDTHYVDSRKSNVSSTRVTTNHSQGIVPHSPLPTSLEPLVEPNSPTNAEAAAQIMKASVPTQGTPIGSPLSPPNSNSNTPTTPKIVVSVTTGILGTSALVCLAGFKLYNRYKGDPWVRQI</sequence>
<feature type="compositionally biased region" description="Basic and acidic residues" evidence="1">
    <location>
        <begin position="416"/>
        <end position="431"/>
    </location>
</feature>
<dbReference type="Proteomes" id="UP000031512">
    <property type="component" value="Chromosome 1"/>
</dbReference>
<protein>
    <submittedName>
        <fullName evidence="2">Uncharacterized protein</fullName>
    </submittedName>
</protein>
<dbReference type="KEGG" id="beq:BEWA_028080"/>
<feature type="region of interest" description="Disordered" evidence="1">
    <location>
        <begin position="481"/>
        <end position="503"/>
    </location>
</feature>
<feature type="compositionally biased region" description="Low complexity" evidence="1">
    <location>
        <begin position="384"/>
        <end position="412"/>
    </location>
</feature>
<keyword evidence="3" id="KW-1185">Reference proteome</keyword>
<evidence type="ECO:0000256" key="1">
    <source>
        <dbReference type="SAM" id="MobiDB-lite"/>
    </source>
</evidence>
<reference evidence="2 3" key="1">
    <citation type="journal article" date="2012" name="BMC Genomics">
        <title>Comparative genomic analysis and phylogenetic position of Theileria equi.</title>
        <authorList>
            <person name="Kappmeyer L.S."/>
            <person name="Thiagarajan M."/>
            <person name="Herndon D.R."/>
            <person name="Ramsay J.D."/>
            <person name="Caler E."/>
            <person name="Djikeng A."/>
            <person name="Gillespie J.J."/>
            <person name="Lau A.O."/>
            <person name="Roalson E.H."/>
            <person name="Silva J.C."/>
            <person name="Silva M.G."/>
            <person name="Suarez C.E."/>
            <person name="Ueti M.W."/>
            <person name="Nene V.M."/>
            <person name="Mealey R.H."/>
            <person name="Knowles D.P."/>
            <person name="Brayton K.A."/>
        </authorList>
    </citation>
    <scope>NUCLEOTIDE SEQUENCE [LARGE SCALE GENOMIC DNA]</scope>
    <source>
        <strain evidence="2 3">WA</strain>
    </source>
</reference>
<proteinExistence type="predicted"/>
<feature type="compositionally biased region" description="Low complexity" evidence="1">
    <location>
        <begin position="494"/>
        <end position="503"/>
    </location>
</feature>
<organism evidence="2 3">
    <name type="scientific">Theileria equi strain WA</name>
    <dbReference type="NCBI Taxonomy" id="1537102"/>
    <lineage>
        <taxon>Eukaryota</taxon>
        <taxon>Sar</taxon>
        <taxon>Alveolata</taxon>
        <taxon>Apicomplexa</taxon>
        <taxon>Aconoidasida</taxon>
        <taxon>Piroplasmida</taxon>
        <taxon>Theileriidae</taxon>
        <taxon>Theileria</taxon>
    </lineage>
</organism>
<dbReference type="eggNOG" id="ENOG502RSZ4">
    <property type="taxonomic scope" value="Eukaryota"/>
</dbReference>